<evidence type="ECO:0000259" key="2">
    <source>
        <dbReference type="Pfam" id="PF20167"/>
    </source>
</evidence>
<protein>
    <recommendedName>
        <fullName evidence="2">Putative plant transposon protein domain-containing protein</fullName>
    </recommendedName>
</protein>
<reference evidence="3" key="1">
    <citation type="journal article" date="2012" name="Nat. Biotechnol.">
        <title>Draft genome sequence of pigeonpea (Cajanus cajan), an orphan legume crop of resource-poor farmers.</title>
        <authorList>
            <person name="Varshney R.K."/>
            <person name="Chen W."/>
            <person name="Li Y."/>
            <person name="Bharti A.K."/>
            <person name="Saxena R.K."/>
            <person name="Schlueter J.A."/>
            <person name="Donoghue M.T."/>
            <person name="Azam S."/>
            <person name="Fan G."/>
            <person name="Whaley A.M."/>
            <person name="Farmer A.D."/>
            <person name="Sheridan J."/>
            <person name="Iwata A."/>
            <person name="Tuteja R."/>
            <person name="Penmetsa R.V."/>
            <person name="Wu W."/>
            <person name="Upadhyaya H.D."/>
            <person name="Yang S.P."/>
            <person name="Shah T."/>
            <person name="Saxena K.B."/>
            <person name="Michael T."/>
            <person name="McCombie W.R."/>
            <person name="Yang B."/>
            <person name="Zhang G."/>
            <person name="Yang H."/>
            <person name="Wang J."/>
            <person name="Spillane C."/>
            <person name="Cook D.R."/>
            <person name="May G.D."/>
            <person name="Xu X."/>
            <person name="Jackson S.A."/>
        </authorList>
    </citation>
    <scope>NUCLEOTIDE SEQUENCE [LARGE SCALE GENOMIC DNA]</scope>
</reference>
<evidence type="ECO:0000256" key="1">
    <source>
        <dbReference type="SAM" id="MobiDB-lite"/>
    </source>
</evidence>
<evidence type="ECO:0000313" key="3">
    <source>
        <dbReference type="EMBL" id="KYP44100.1"/>
    </source>
</evidence>
<proteinExistence type="predicted"/>
<organism evidence="3 4">
    <name type="scientific">Cajanus cajan</name>
    <name type="common">Pigeon pea</name>
    <name type="synonym">Cajanus indicus</name>
    <dbReference type="NCBI Taxonomy" id="3821"/>
    <lineage>
        <taxon>Eukaryota</taxon>
        <taxon>Viridiplantae</taxon>
        <taxon>Streptophyta</taxon>
        <taxon>Embryophyta</taxon>
        <taxon>Tracheophyta</taxon>
        <taxon>Spermatophyta</taxon>
        <taxon>Magnoliopsida</taxon>
        <taxon>eudicotyledons</taxon>
        <taxon>Gunneridae</taxon>
        <taxon>Pentapetalae</taxon>
        <taxon>rosids</taxon>
        <taxon>fabids</taxon>
        <taxon>Fabales</taxon>
        <taxon>Fabaceae</taxon>
        <taxon>Papilionoideae</taxon>
        <taxon>50 kb inversion clade</taxon>
        <taxon>NPAAA clade</taxon>
        <taxon>indigoferoid/millettioid clade</taxon>
        <taxon>Phaseoleae</taxon>
        <taxon>Cajanus</taxon>
    </lineage>
</organism>
<dbReference type="Gramene" id="C.cajan_33204.t">
    <property type="protein sequence ID" value="C.cajan_33204.t.cds1"/>
    <property type="gene ID" value="C.cajan_33204"/>
</dbReference>
<keyword evidence="4" id="KW-1185">Reference proteome</keyword>
<dbReference type="EMBL" id="KQ483640">
    <property type="protein sequence ID" value="KYP44100.1"/>
    <property type="molecule type" value="Genomic_DNA"/>
</dbReference>
<gene>
    <name evidence="3" type="ORF">KK1_034415</name>
</gene>
<evidence type="ECO:0000313" key="4">
    <source>
        <dbReference type="Proteomes" id="UP000075243"/>
    </source>
</evidence>
<sequence length="355" mass="37989">MPTDIRHTQIEEAMCREGGRFHRSTQGLPLHIKRPNLLPVAKIWMTLIHSNLAPVDHASDIYLNRSYILFSILTGKRIDVGTLIAEEIQSCADSTIGNAKLGHPSLITHLCRRAGVDTSVGPFERPRQLIDARYVSAHCQLSPPIHEGEAPAAAPEVPPQVEAPEIPLPQPQAPQAPEIPPPQHQVPEAPLQQATVISPVVFDTAMQMIFRAQQMIMDTIRAHAAVTAPDLHFPYSMEEFHTATTWPGVQAISGGGGGEPAADAGDGAAVVDVEPEVQPDVEVEREATRDLIPTATVDPELQSSEEAIRVQPLSTFDSSGMDAGVDEEIPTASDIAAVDAMIDDEAAGSSGSAPV</sequence>
<feature type="domain" description="Putative plant transposon protein" evidence="2">
    <location>
        <begin position="8"/>
        <end position="117"/>
    </location>
</feature>
<dbReference type="Pfam" id="PF20167">
    <property type="entry name" value="Transposase_32"/>
    <property type="match status" value="1"/>
</dbReference>
<feature type="compositionally biased region" description="Pro residues" evidence="1">
    <location>
        <begin position="166"/>
        <end position="184"/>
    </location>
</feature>
<dbReference type="InterPro" id="IPR046796">
    <property type="entry name" value="Transposase_32_dom"/>
</dbReference>
<accession>A0A151RNH9</accession>
<feature type="compositionally biased region" description="Low complexity" evidence="1">
    <location>
        <begin position="150"/>
        <end position="165"/>
    </location>
</feature>
<feature type="region of interest" description="Disordered" evidence="1">
    <location>
        <begin position="145"/>
        <end position="186"/>
    </location>
</feature>
<dbReference type="Proteomes" id="UP000075243">
    <property type="component" value="Unassembled WGS sequence"/>
</dbReference>
<dbReference type="AlphaFoldDB" id="A0A151RNH9"/>
<name>A0A151RNH9_CAJCA</name>
<dbReference type="OMA" id="EFHTATT"/>